<evidence type="ECO:0000313" key="9">
    <source>
        <dbReference type="EMBL" id="KTC95736.1"/>
    </source>
</evidence>
<accession>A0A0W0TJI4</accession>
<dbReference type="EC" id="7.6.2.-" evidence="7"/>
<evidence type="ECO:0000256" key="5">
    <source>
        <dbReference type="ARBA" id="ARBA00022967"/>
    </source>
</evidence>
<feature type="domain" description="ABC transporter" evidence="8">
    <location>
        <begin position="6"/>
        <end position="225"/>
    </location>
</feature>
<evidence type="ECO:0000256" key="6">
    <source>
        <dbReference type="ARBA" id="ARBA00023136"/>
    </source>
</evidence>
<dbReference type="FunFam" id="3.40.50.300:FF:000230">
    <property type="entry name" value="Lipoprotein-releasing system ATP-binding protein LolD"/>
    <property type="match status" value="1"/>
</dbReference>
<dbReference type="InterPro" id="IPR003439">
    <property type="entry name" value="ABC_transporter-like_ATP-bd"/>
</dbReference>
<dbReference type="PROSITE" id="PS50893">
    <property type="entry name" value="ABC_TRANSPORTER_2"/>
    <property type="match status" value="1"/>
</dbReference>
<dbReference type="InterPro" id="IPR027417">
    <property type="entry name" value="P-loop_NTPase"/>
</dbReference>
<evidence type="ECO:0000256" key="4">
    <source>
        <dbReference type="ARBA" id="ARBA00022840"/>
    </source>
</evidence>
<evidence type="ECO:0000313" key="10">
    <source>
        <dbReference type="Proteomes" id="UP000054773"/>
    </source>
</evidence>
<evidence type="ECO:0000256" key="2">
    <source>
        <dbReference type="ARBA" id="ARBA00022475"/>
    </source>
</evidence>
<dbReference type="AlphaFoldDB" id="A0A0W0TJI4"/>
<dbReference type="GO" id="GO:0005886">
    <property type="term" value="C:plasma membrane"/>
    <property type="evidence" value="ECO:0007669"/>
    <property type="project" value="UniProtKB-SubCell"/>
</dbReference>
<keyword evidence="4 7" id="KW-0067">ATP-binding</keyword>
<dbReference type="Pfam" id="PF00005">
    <property type="entry name" value="ABC_tran"/>
    <property type="match status" value="1"/>
</dbReference>
<dbReference type="SUPFAM" id="SSF52540">
    <property type="entry name" value="P-loop containing nucleoside triphosphate hydrolases"/>
    <property type="match status" value="1"/>
</dbReference>
<dbReference type="EMBL" id="LNYA01000032">
    <property type="protein sequence ID" value="KTC95736.1"/>
    <property type="molecule type" value="Genomic_DNA"/>
</dbReference>
<gene>
    <name evidence="7" type="primary">lolD</name>
    <name evidence="9" type="ORF">Lery_2031</name>
</gene>
<dbReference type="CDD" id="cd03255">
    <property type="entry name" value="ABC_MJ0796_LolCDE_FtsE"/>
    <property type="match status" value="1"/>
</dbReference>
<dbReference type="PANTHER" id="PTHR42798:SF2">
    <property type="entry name" value="ABC TRANSPORTER ATP-BINDING PROTEIN MG467-RELATED"/>
    <property type="match status" value="1"/>
</dbReference>
<dbReference type="InterPro" id="IPR011924">
    <property type="entry name" value="LolD_lipo_ATP-bd"/>
</dbReference>
<dbReference type="STRING" id="448.Lery_2031"/>
<keyword evidence="10" id="KW-1185">Reference proteome</keyword>
<dbReference type="InterPro" id="IPR003593">
    <property type="entry name" value="AAA+_ATPase"/>
</dbReference>
<keyword evidence="3 7" id="KW-0547">Nucleotide-binding</keyword>
<dbReference type="OrthoDB" id="9801477at2"/>
<organism evidence="9 10">
    <name type="scientific">Legionella erythra</name>
    <dbReference type="NCBI Taxonomy" id="448"/>
    <lineage>
        <taxon>Bacteria</taxon>
        <taxon>Pseudomonadati</taxon>
        <taxon>Pseudomonadota</taxon>
        <taxon>Gammaproteobacteria</taxon>
        <taxon>Legionellales</taxon>
        <taxon>Legionellaceae</taxon>
        <taxon>Legionella</taxon>
    </lineage>
</organism>
<keyword evidence="6 7" id="KW-0472">Membrane</keyword>
<dbReference type="GO" id="GO:0016887">
    <property type="term" value="F:ATP hydrolysis activity"/>
    <property type="evidence" value="ECO:0007669"/>
    <property type="project" value="InterPro"/>
</dbReference>
<comment type="caution">
    <text evidence="9">The sequence shown here is derived from an EMBL/GenBank/DDBJ whole genome shotgun (WGS) entry which is preliminary data.</text>
</comment>
<dbReference type="Proteomes" id="UP000054773">
    <property type="component" value="Unassembled WGS sequence"/>
</dbReference>
<evidence type="ECO:0000256" key="3">
    <source>
        <dbReference type="ARBA" id="ARBA00022741"/>
    </source>
</evidence>
<dbReference type="NCBIfam" id="TIGR02211">
    <property type="entry name" value="LolD_lipo_ex"/>
    <property type="match status" value="1"/>
</dbReference>
<dbReference type="RefSeq" id="WP_058527172.1">
    <property type="nucleotide sequence ID" value="NZ_CAAAHY010000014.1"/>
</dbReference>
<proteinExistence type="inferred from homology"/>
<dbReference type="GO" id="GO:0089705">
    <property type="term" value="P:protein localization to outer membrane"/>
    <property type="evidence" value="ECO:0007669"/>
    <property type="project" value="UniProtKB-ARBA"/>
</dbReference>
<evidence type="ECO:0000259" key="8">
    <source>
        <dbReference type="PROSITE" id="PS50893"/>
    </source>
</evidence>
<dbReference type="PANTHER" id="PTHR42798">
    <property type="entry name" value="LIPOPROTEIN-RELEASING SYSTEM ATP-BINDING PROTEIN LOLD"/>
    <property type="match status" value="1"/>
</dbReference>
<comment type="subunit">
    <text evidence="7">The complex is composed of two ATP-binding proteins (LolD) and two transmembrane proteins (LolC and LolE).</text>
</comment>
<sequence length="225" mass="24778">MSETIFSCENLSKSYHDGTAIVSVLNGIDFSVKAGDRMAIVGPSGSGKSTLLHLLGGLDKPSEGEVLMQGVDWQSLTEKKRCQLRNRELGFVYQFHHLLPEFTAMENVAMPLLLGDIPVTAAREQALMMLDKVGLAHRVTHKPAQLSGGERQRVAIARALVHQPKCVLADEPTGNLDHATAVKIFELMLNLNEQFNTALVIVTHDKQLAERMDKIYAIQDGMLFS</sequence>
<keyword evidence="5 7" id="KW-1278">Translocase</keyword>
<comment type="similarity">
    <text evidence="7">Belongs to the ABC transporter superfamily. Lipoprotein translocase (TC 3.A.1.125) family.</text>
</comment>
<reference evidence="9 10" key="1">
    <citation type="submission" date="2015-11" db="EMBL/GenBank/DDBJ databases">
        <title>Genomic analysis of 38 Legionella species identifies large and diverse effector repertoires.</title>
        <authorList>
            <person name="Burstein D."/>
            <person name="Amaro F."/>
            <person name="Zusman T."/>
            <person name="Lifshitz Z."/>
            <person name="Cohen O."/>
            <person name="Gilbert J.A."/>
            <person name="Pupko T."/>
            <person name="Shuman H.A."/>
            <person name="Segal G."/>
        </authorList>
    </citation>
    <scope>NUCLEOTIDE SEQUENCE [LARGE SCALE GENOMIC DNA]</scope>
    <source>
        <strain evidence="9 10">SE-32A-C8</strain>
    </source>
</reference>
<dbReference type="InterPro" id="IPR017911">
    <property type="entry name" value="MacB-like_ATP-bd"/>
</dbReference>
<keyword evidence="2 7" id="KW-1003">Cell membrane</keyword>
<evidence type="ECO:0000256" key="1">
    <source>
        <dbReference type="ARBA" id="ARBA00022448"/>
    </source>
</evidence>
<dbReference type="SMART" id="SM00382">
    <property type="entry name" value="AAA"/>
    <property type="match status" value="1"/>
</dbReference>
<keyword evidence="1 7" id="KW-0813">Transport</keyword>
<name>A0A0W0TJI4_LEGER</name>
<evidence type="ECO:0000256" key="7">
    <source>
        <dbReference type="RuleBase" id="RU367068"/>
    </source>
</evidence>
<comment type="subcellular location">
    <subcellularLocation>
        <location evidence="7">Cell inner membrane</location>
        <topology evidence="7">Peripheral membrane protein</topology>
    </subcellularLocation>
</comment>
<comment type="function">
    <text evidence="7">Part of the ABC transporter complex LolCDE involved in the translocation of mature outer membrane-directed lipoproteins, from the inner membrane to the periplasmic chaperone, LolA. Responsible for the formation of the LolA-lipoprotein complex in an ATP-dependent manner.</text>
</comment>
<dbReference type="PATRIC" id="fig|448.7.peg.2129"/>
<dbReference type="GO" id="GO:0044874">
    <property type="term" value="P:lipoprotein localization to outer membrane"/>
    <property type="evidence" value="ECO:0007669"/>
    <property type="project" value="UniProtKB-ARBA"/>
</dbReference>
<keyword evidence="7" id="KW-0997">Cell inner membrane</keyword>
<dbReference type="GO" id="GO:0005524">
    <property type="term" value="F:ATP binding"/>
    <property type="evidence" value="ECO:0007669"/>
    <property type="project" value="UniProtKB-UniRule"/>
</dbReference>
<dbReference type="InterPro" id="IPR017871">
    <property type="entry name" value="ABC_transporter-like_CS"/>
</dbReference>
<dbReference type="PROSITE" id="PS00211">
    <property type="entry name" value="ABC_TRANSPORTER_1"/>
    <property type="match status" value="1"/>
</dbReference>
<protein>
    <recommendedName>
        <fullName evidence="7">Lipoprotein-releasing system ATP-binding protein LolD</fullName>
        <ecNumber evidence="7">7.6.2.-</ecNumber>
    </recommendedName>
</protein>
<dbReference type="Gene3D" id="3.40.50.300">
    <property type="entry name" value="P-loop containing nucleotide triphosphate hydrolases"/>
    <property type="match status" value="1"/>
</dbReference>